<feature type="region of interest" description="Disordered" evidence="1">
    <location>
        <begin position="241"/>
        <end position="263"/>
    </location>
</feature>
<reference evidence="3" key="1">
    <citation type="submission" date="2014-04" db="EMBL/GenBank/DDBJ databases">
        <title>Evolutionary Origins and Diversification of the Mycorrhizal Mutualists.</title>
        <authorList>
            <consortium name="DOE Joint Genome Institute"/>
            <consortium name="Mycorrhizal Genomics Consortium"/>
            <person name="Kohler A."/>
            <person name="Kuo A."/>
            <person name="Nagy L.G."/>
            <person name="Floudas D."/>
            <person name="Copeland A."/>
            <person name="Barry K.W."/>
            <person name="Cichocki N."/>
            <person name="Veneault-Fourrey C."/>
            <person name="LaButti K."/>
            <person name="Lindquist E.A."/>
            <person name="Lipzen A."/>
            <person name="Lundell T."/>
            <person name="Morin E."/>
            <person name="Murat C."/>
            <person name="Riley R."/>
            <person name="Ohm R."/>
            <person name="Sun H."/>
            <person name="Tunlid A."/>
            <person name="Henrissat B."/>
            <person name="Grigoriev I.V."/>
            <person name="Hibbett D.S."/>
            <person name="Martin F."/>
        </authorList>
    </citation>
    <scope>NUCLEOTIDE SEQUENCE [LARGE SCALE GENOMIC DNA]</scope>
    <source>
        <strain evidence="3">FD-334 SS-4</strain>
    </source>
</reference>
<sequence length="313" mass="33237">MAVSAADIQAYFEDIDWASFNDLRIDDATIEQDLAIVANQRLHAAFDAAQTHYLHGAPEGASASTPNSRRYNASATHYQVNNYSGASYMGYSTRQDAEDAWNHACANKVVSRPSTHPSTSRNLPLPPTLTAAPTTVRSGLSPGRSTVDSTPWSPLMPLSPSYPLTLTSSPLIALSPTHSRPSTIFNPVPLSTSLASSPNHPVPGAGDEPAELGELSRSSAAAASTPRNSVDVLAATSNAYGKSRSPADALNTAHSVPPNPEWQAHQDLRTPVATTSALLRNIPQPRLLTGGLADEDIWWVVIEGLEPGVYQGQ</sequence>
<organism evidence="2 3">
    <name type="scientific">Hypholoma sublateritium (strain FD-334 SS-4)</name>
    <dbReference type="NCBI Taxonomy" id="945553"/>
    <lineage>
        <taxon>Eukaryota</taxon>
        <taxon>Fungi</taxon>
        <taxon>Dikarya</taxon>
        <taxon>Basidiomycota</taxon>
        <taxon>Agaricomycotina</taxon>
        <taxon>Agaricomycetes</taxon>
        <taxon>Agaricomycetidae</taxon>
        <taxon>Agaricales</taxon>
        <taxon>Agaricineae</taxon>
        <taxon>Strophariaceae</taxon>
        <taxon>Hypholoma</taxon>
    </lineage>
</organism>
<feature type="compositionally biased region" description="Polar residues" evidence="1">
    <location>
        <begin position="184"/>
        <end position="199"/>
    </location>
</feature>
<proteinExistence type="predicted"/>
<evidence type="ECO:0000313" key="3">
    <source>
        <dbReference type="Proteomes" id="UP000054270"/>
    </source>
</evidence>
<evidence type="ECO:0000313" key="2">
    <source>
        <dbReference type="EMBL" id="KJA22069.1"/>
    </source>
</evidence>
<name>A0A0D2NT65_HYPSF</name>
<dbReference type="Proteomes" id="UP000054270">
    <property type="component" value="Unassembled WGS sequence"/>
</dbReference>
<dbReference type="EMBL" id="KN817553">
    <property type="protein sequence ID" value="KJA22069.1"/>
    <property type="molecule type" value="Genomic_DNA"/>
</dbReference>
<feature type="region of interest" description="Disordered" evidence="1">
    <location>
        <begin position="111"/>
        <end position="154"/>
    </location>
</feature>
<protein>
    <submittedName>
        <fullName evidence="2">Uncharacterized protein</fullName>
    </submittedName>
</protein>
<accession>A0A0D2NT65</accession>
<keyword evidence="3" id="KW-1185">Reference proteome</keyword>
<feature type="compositionally biased region" description="Polar residues" evidence="1">
    <location>
        <begin position="112"/>
        <end position="122"/>
    </location>
</feature>
<gene>
    <name evidence="2" type="ORF">HYPSUDRAFT_202539</name>
</gene>
<feature type="region of interest" description="Disordered" evidence="1">
    <location>
        <begin position="184"/>
        <end position="227"/>
    </location>
</feature>
<evidence type="ECO:0000256" key="1">
    <source>
        <dbReference type="SAM" id="MobiDB-lite"/>
    </source>
</evidence>
<dbReference type="AlphaFoldDB" id="A0A0D2NT65"/>